<name>A0A0J9TWY6_PLAVI</name>
<evidence type="ECO:0000256" key="1">
    <source>
        <dbReference type="SAM" id="MobiDB-lite"/>
    </source>
</evidence>
<reference evidence="2 3" key="1">
    <citation type="submission" date="2011-09" db="EMBL/GenBank/DDBJ databases">
        <title>The Genome Sequence of Plasmodium vivax North Korean.</title>
        <authorList>
            <consortium name="The Broad Institute Genome Sequencing Platform"/>
            <consortium name="The Broad Institute Genome Sequencing Center for Infectious Disease"/>
            <person name="Neafsey D."/>
            <person name="Carlton J."/>
            <person name="Barnwell J."/>
            <person name="Collins W."/>
            <person name="Escalante A."/>
            <person name="Mullikin J."/>
            <person name="Saul A."/>
            <person name="Guigo R."/>
            <person name="Camara F."/>
            <person name="Young S.K."/>
            <person name="Zeng Q."/>
            <person name="Gargeya S."/>
            <person name="Fitzgerald M."/>
            <person name="Haas B."/>
            <person name="Abouelleil A."/>
            <person name="Alvarado L."/>
            <person name="Arachchi H.M."/>
            <person name="Berlin A."/>
            <person name="Brown A."/>
            <person name="Chapman S.B."/>
            <person name="Chen Z."/>
            <person name="Dunbar C."/>
            <person name="Freedman E."/>
            <person name="Gearin G."/>
            <person name="Gellesch M."/>
            <person name="Goldberg J."/>
            <person name="Griggs A."/>
            <person name="Gujja S."/>
            <person name="Heiman D."/>
            <person name="Howarth C."/>
            <person name="Larson L."/>
            <person name="Lui A."/>
            <person name="MacDonald P.J.P."/>
            <person name="Montmayeur A."/>
            <person name="Murphy C."/>
            <person name="Neiman D."/>
            <person name="Pearson M."/>
            <person name="Priest M."/>
            <person name="Roberts A."/>
            <person name="Saif S."/>
            <person name="Shea T."/>
            <person name="Shenoy N."/>
            <person name="Sisk P."/>
            <person name="Stolte C."/>
            <person name="Sykes S."/>
            <person name="Wortman J."/>
            <person name="Nusbaum C."/>
            <person name="Birren B."/>
        </authorList>
    </citation>
    <scope>NUCLEOTIDE SEQUENCE [LARGE SCALE GENOMIC DNA]</scope>
    <source>
        <strain evidence="2 3">North Korean</strain>
    </source>
</reference>
<protein>
    <submittedName>
        <fullName evidence="2">Uncharacterized protein</fullName>
    </submittedName>
</protein>
<dbReference type="AlphaFoldDB" id="A0A0J9TWY6"/>
<gene>
    <name evidence="2" type="ORF">PVNG_02215</name>
</gene>
<dbReference type="EMBL" id="KQ235419">
    <property type="protein sequence ID" value="KMZ99332.1"/>
    <property type="molecule type" value="Genomic_DNA"/>
</dbReference>
<evidence type="ECO:0000313" key="2">
    <source>
        <dbReference type="EMBL" id="KMZ99332.1"/>
    </source>
</evidence>
<proteinExistence type="predicted"/>
<accession>A0A0J9TWY6</accession>
<feature type="region of interest" description="Disordered" evidence="1">
    <location>
        <begin position="260"/>
        <end position="279"/>
    </location>
</feature>
<evidence type="ECO:0000313" key="3">
    <source>
        <dbReference type="Proteomes" id="UP000053239"/>
    </source>
</evidence>
<dbReference type="Proteomes" id="UP000053239">
    <property type="component" value="Unassembled WGS sequence"/>
</dbReference>
<organism evidence="2 3">
    <name type="scientific">Plasmodium vivax North Korean</name>
    <dbReference type="NCBI Taxonomy" id="1035514"/>
    <lineage>
        <taxon>Eukaryota</taxon>
        <taxon>Sar</taxon>
        <taxon>Alveolata</taxon>
        <taxon>Apicomplexa</taxon>
        <taxon>Aconoidasida</taxon>
        <taxon>Haemosporida</taxon>
        <taxon>Plasmodiidae</taxon>
        <taxon>Plasmodium</taxon>
        <taxon>Plasmodium (Plasmodium)</taxon>
    </lineage>
</organism>
<feature type="compositionally biased region" description="Polar residues" evidence="1">
    <location>
        <begin position="261"/>
        <end position="279"/>
    </location>
</feature>
<sequence length="311" mass="36249">MEFSQLKQEVCLQFILKIIIYEELFEKSLIIFTCGDILKLYNKLDETVVENDENKEILKLCDNAATFDTNLRDVEKIVCKKLLNNLLQLKNDKYDDDFKKLCSNLYVWLYFKINKPRISNDIIKKIFELPNSTEYIQRKYNYCPYFSFNDKIRNPESIMKLRIFNDNSDTFQSMLKDRNKLKDCDLRKYVYECIKIYQEMNRTYILSGDCSSSQHKNACDIINEFKQLYSSFIYNRNEILHKFPELSSYTSTNIIDGCPSPENTADSTSGEPSQTGTSTRGVVSPALGVMAGIPPFLALIYNVNIIFTKIS</sequence>